<dbReference type="AlphaFoldDB" id="A0A1Y1UTH3"/>
<name>A0A1Y1UTH3_9TREE</name>
<dbReference type="PROSITE" id="PS50172">
    <property type="entry name" value="BRCT"/>
    <property type="match status" value="1"/>
</dbReference>
<dbReference type="GeneID" id="33559462"/>
<proteinExistence type="predicted"/>
<dbReference type="Proteomes" id="UP000193218">
    <property type="component" value="Unassembled WGS sequence"/>
</dbReference>
<feature type="compositionally biased region" description="Basic and acidic residues" evidence="1">
    <location>
        <begin position="414"/>
        <end position="424"/>
    </location>
</feature>
<feature type="domain" description="BRCT" evidence="2">
    <location>
        <begin position="310"/>
        <end position="377"/>
    </location>
</feature>
<sequence>MSTDSNSTPTSTFASSWSSMYHDRRQGIIFFWYEPFELVLTSELPVDSYCGDEAGISHPEGDTENTACNHQASPGDDAIQIGSESLALTSGSEVCDRGSLDLLAILASSQEVCESLNVHVEPLAEGVQDIGKVEGVIHREAYNSSSSPELGCSVPRKRSKMDIQVTFAAPSLGIMGADSPPQERCASQLSSDKVDSFEDVVSEYDLALSCGHGAKDAVRTISDGLDQPSHLDEPARQHMSSPLRLQHEPNPGMNLNEEPPAGIPHRIWVKYGMDYFLSSLLGCRPSHVLSSADRRPLTFWIADMDRHALVRDYIERHGGRLVPFRFAEFIVFDRRKLPSESWSPYYDMREDQEAVLLNWIVQSVNEGRILPIVPYLVRYRHCDYRNHRRDTRGPSSSLYHHHPRSQFRTPALYPERRGIPPDGHRARGSFHSLEMDSPYTAPRHRWSSGANGCKDSLRSGRSNNPRQDLRFETSTSVGTANPVPNSRAGSQSRGGSTRLDMEVDQVDPAERLDTIPFRDPSLDKRQHEVSPMEGFSDRAACAGREADQEIKGGNSDVKTLGVENLNVEKRPAMSRSESSMFIKSSRRSASRVAVKCPTAASETQASPIHSTI</sequence>
<evidence type="ECO:0000313" key="4">
    <source>
        <dbReference type="Proteomes" id="UP000193218"/>
    </source>
</evidence>
<feature type="region of interest" description="Disordered" evidence="1">
    <location>
        <begin position="388"/>
        <end position="424"/>
    </location>
</feature>
<protein>
    <recommendedName>
        <fullName evidence="2">BRCT domain-containing protein</fullName>
    </recommendedName>
</protein>
<dbReference type="InParanoid" id="A0A1Y1UTH3"/>
<evidence type="ECO:0000256" key="1">
    <source>
        <dbReference type="SAM" id="MobiDB-lite"/>
    </source>
</evidence>
<accession>A0A1Y1UTH3</accession>
<dbReference type="RefSeq" id="XP_021874174.1">
    <property type="nucleotide sequence ID" value="XM_022017653.1"/>
</dbReference>
<feature type="compositionally biased region" description="Basic and acidic residues" evidence="1">
    <location>
        <begin position="520"/>
        <end position="530"/>
    </location>
</feature>
<reference evidence="3 4" key="1">
    <citation type="submission" date="2017-03" db="EMBL/GenBank/DDBJ databases">
        <title>Widespread Adenine N6-methylation of Active Genes in Fungi.</title>
        <authorList>
            <consortium name="DOE Joint Genome Institute"/>
            <person name="Mondo S.J."/>
            <person name="Dannebaum R.O."/>
            <person name="Kuo R.C."/>
            <person name="Louie K.B."/>
            <person name="Bewick A.J."/>
            <person name="Labutti K."/>
            <person name="Haridas S."/>
            <person name="Kuo A."/>
            <person name="Salamov A."/>
            <person name="Ahrendt S.R."/>
            <person name="Lau R."/>
            <person name="Bowen B.P."/>
            <person name="Lipzen A."/>
            <person name="Sullivan W."/>
            <person name="Andreopoulos W.B."/>
            <person name="Clum A."/>
            <person name="Lindquist E."/>
            <person name="Daum C."/>
            <person name="Northen T.R."/>
            <person name="Ramamoorthy G."/>
            <person name="Schmitz R.J."/>
            <person name="Gryganskyi A."/>
            <person name="Culley D."/>
            <person name="Magnuson J."/>
            <person name="James T.Y."/>
            <person name="O'Malley M.A."/>
            <person name="Stajich J.E."/>
            <person name="Spatafora J.W."/>
            <person name="Visel A."/>
            <person name="Grigoriev I.V."/>
        </authorList>
    </citation>
    <scope>NUCLEOTIDE SEQUENCE [LARGE SCALE GENOMIC DNA]</scope>
    <source>
        <strain evidence="3 4">NRRL Y-17943</strain>
    </source>
</reference>
<dbReference type="EMBL" id="NBSH01000001">
    <property type="protein sequence ID" value="ORX40495.1"/>
    <property type="molecule type" value="Genomic_DNA"/>
</dbReference>
<feature type="region of interest" description="Disordered" evidence="1">
    <location>
        <begin position="570"/>
        <end position="612"/>
    </location>
</feature>
<feature type="compositionally biased region" description="Polar residues" evidence="1">
    <location>
        <begin position="459"/>
        <end position="495"/>
    </location>
</feature>
<feature type="compositionally biased region" description="Polar residues" evidence="1">
    <location>
        <begin position="600"/>
        <end position="612"/>
    </location>
</feature>
<dbReference type="InterPro" id="IPR001357">
    <property type="entry name" value="BRCT_dom"/>
</dbReference>
<gene>
    <name evidence="3" type="ORF">BD324DRAFT_647423</name>
</gene>
<evidence type="ECO:0000259" key="2">
    <source>
        <dbReference type="PROSITE" id="PS50172"/>
    </source>
</evidence>
<organism evidence="3 4">
    <name type="scientific">Kockovaella imperatae</name>
    <dbReference type="NCBI Taxonomy" id="4999"/>
    <lineage>
        <taxon>Eukaryota</taxon>
        <taxon>Fungi</taxon>
        <taxon>Dikarya</taxon>
        <taxon>Basidiomycota</taxon>
        <taxon>Agaricomycotina</taxon>
        <taxon>Tremellomycetes</taxon>
        <taxon>Tremellales</taxon>
        <taxon>Cuniculitremaceae</taxon>
        <taxon>Kockovaella</taxon>
    </lineage>
</organism>
<keyword evidence="4" id="KW-1185">Reference proteome</keyword>
<evidence type="ECO:0000313" key="3">
    <source>
        <dbReference type="EMBL" id="ORX40495.1"/>
    </source>
</evidence>
<feature type="region of interest" description="Disordered" evidence="1">
    <location>
        <begin position="439"/>
        <end position="535"/>
    </location>
</feature>
<comment type="caution">
    <text evidence="3">The sequence shown here is derived from an EMBL/GenBank/DDBJ whole genome shotgun (WGS) entry which is preliminary data.</text>
</comment>